<sequence length="127" mass="14149">MCPSGRRFHLNAAATSPEIRTAFQVLDTDRDGRISGDDLRAFFSRFPAASDDIIASMISDADVNHSGFVEFEEFERVIFAGDDGIMEDAFRLMDLDGDGKVGFGDLKPYLMSPGMCYDRNTWAHLNL</sequence>
<dbReference type="GO" id="GO:0005509">
    <property type="term" value="F:calcium ion binding"/>
    <property type="evidence" value="ECO:0007669"/>
    <property type="project" value="InterPro"/>
</dbReference>
<dbReference type="PROSITE" id="PS50222">
    <property type="entry name" value="EF_HAND_2"/>
    <property type="match status" value="2"/>
</dbReference>
<feature type="domain" description="EF-hand" evidence="3">
    <location>
        <begin position="81"/>
        <end position="116"/>
    </location>
</feature>
<name>A0AAP0G288_9ASPA</name>
<dbReference type="PROSITE" id="PS00018">
    <property type="entry name" value="EF_HAND_1"/>
    <property type="match status" value="2"/>
</dbReference>
<dbReference type="SMART" id="SM00054">
    <property type="entry name" value="EFh"/>
    <property type="match status" value="3"/>
</dbReference>
<dbReference type="AlphaFoldDB" id="A0AAP0G288"/>
<protein>
    <submittedName>
        <fullName evidence="4">Calcium-binding protein CML37</fullName>
    </submittedName>
</protein>
<gene>
    <name evidence="4" type="primary">CML37</name>
    <name evidence="4" type="ORF">KSP39_PZI014295</name>
</gene>
<dbReference type="InterPro" id="IPR050145">
    <property type="entry name" value="Centrin_CML-like"/>
</dbReference>
<evidence type="ECO:0000259" key="3">
    <source>
        <dbReference type="PROSITE" id="PS50222"/>
    </source>
</evidence>
<organism evidence="4 5">
    <name type="scientific">Platanthera zijinensis</name>
    <dbReference type="NCBI Taxonomy" id="2320716"/>
    <lineage>
        <taxon>Eukaryota</taxon>
        <taxon>Viridiplantae</taxon>
        <taxon>Streptophyta</taxon>
        <taxon>Embryophyta</taxon>
        <taxon>Tracheophyta</taxon>
        <taxon>Spermatophyta</taxon>
        <taxon>Magnoliopsida</taxon>
        <taxon>Liliopsida</taxon>
        <taxon>Asparagales</taxon>
        <taxon>Orchidaceae</taxon>
        <taxon>Orchidoideae</taxon>
        <taxon>Orchideae</taxon>
        <taxon>Orchidinae</taxon>
        <taxon>Platanthera</taxon>
    </lineage>
</organism>
<dbReference type="Proteomes" id="UP001418222">
    <property type="component" value="Unassembled WGS sequence"/>
</dbReference>
<dbReference type="InterPro" id="IPR011992">
    <property type="entry name" value="EF-hand-dom_pair"/>
</dbReference>
<evidence type="ECO:0000256" key="2">
    <source>
        <dbReference type="ARBA" id="ARBA00022837"/>
    </source>
</evidence>
<keyword evidence="2" id="KW-0106">Calcium</keyword>
<dbReference type="Gene3D" id="1.10.238.10">
    <property type="entry name" value="EF-hand"/>
    <property type="match status" value="1"/>
</dbReference>
<proteinExistence type="predicted"/>
<keyword evidence="1" id="KW-0677">Repeat</keyword>
<keyword evidence="5" id="KW-1185">Reference proteome</keyword>
<dbReference type="Pfam" id="PF13202">
    <property type="entry name" value="EF-hand_5"/>
    <property type="match status" value="1"/>
</dbReference>
<dbReference type="PANTHER" id="PTHR23050">
    <property type="entry name" value="CALCIUM BINDING PROTEIN"/>
    <property type="match status" value="1"/>
</dbReference>
<reference evidence="4 5" key="1">
    <citation type="journal article" date="2022" name="Nat. Plants">
        <title>Genomes of leafy and leafless Platanthera orchids illuminate the evolution of mycoheterotrophy.</title>
        <authorList>
            <person name="Li M.H."/>
            <person name="Liu K.W."/>
            <person name="Li Z."/>
            <person name="Lu H.C."/>
            <person name="Ye Q.L."/>
            <person name="Zhang D."/>
            <person name="Wang J.Y."/>
            <person name="Li Y.F."/>
            <person name="Zhong Z.M."/>
            <person name="Liu X."/>
            <person name="Yu X."/>
            <person name="Liu D.K."/>
            <person name="Tu X.D."/>
            <person name="Liu B."/>
            <person name="Hao Y."/>
            <person name="Liao X.Y."/>
            <person name="Jiang Y.T."/>
            <person name="Sun W.H."/>
            <person name="Chen J."/>
            <person name="Chen Y.Q."/>
            <person name="Ai Y."/>
            <person name="Zhai J.W."/>
            <person name="Wu S.S."/>
            <person name="Zhou Z."/>
            <person name="Hsiao Y.Y."/>
            <person name="Wu W.L."/>
            <person name="Chen Y.Y."/>
            <person name="Lin Y.F."/>
            <person name="Hsu J.L."/>
            <person name="Li C.Y."/>
            <person name="Wang Z.W."/>
            <person name="Zhao X."/>
            <person name="Zhong W.Y."/>
            <person name="Ma X.K."/>
            <person name="Ma L."/>
            <person name="Huang J."/>
            <person name="Chen G.Z."/>
            <person name="Huang M.Z."/>
            <person name="Huang L."/>
            <person name="Peng D.H."/>
            <person name="Luo Y.B."/>
            <person name="Zou S.Q."/>
            <person name="Chen S.P."/>
            <person name="Lan S."/>
            <person name="Tsai W.C."/>
            <person name="Van de Peer Y."/>
            <person name="Liu Z.J."/>
        </authorList>
    </citation>
    <scope>NUCLEOTIDE SEQUENCE [LARGE SCALE GENOMIC DNA]</scope>
    <source>
        <strain evidence="4">Lor287</strain>
    </source>
</reference>
<dbReference type="InterPro" id="IPR018247">
    <property type="entry name" value="EF_Hand_1_Ca_BS"/>
</dbReference>
<evidence type="ECO:0000313" key="5">
    <source>
        <dbReference type="Proteomes" id="UP001418222"/>
    </source>
</evidence>
<dbReference type="InterPro" id="IPR002048">
    <property type="entry name" value="EF_hand_dom"/>
</dbReference>
<evidence type="ECO:0000313" key="4">
    <source>
        <dbReference type="EMBL" id="KAK8934144.1"/>
    </source>
</evidence>
<evidence type="ECO:0000256" key="1">
    <source>
        <dbReference type="ARBA" id="ARBA00022737"/>
    </source>
</evidence>
<dbReference type="EMBL" id="JBBWWQ010000012">
    <property type="protein sequence ID" value="KAK8934144.1"/>
    <property type="molecule type" value="Genomic_DNA"/>
</dbReference>
<dbReference type="Pfam" id="PF13499">
    <property type="entry name" value="EF-hand_7"/>
    <property type="match status" value="1"/>
</dbReference>
<dbReference type="CDD" id="cd00051">
    <property type="entry name" value="EFh"/>
    <property type="match status" value="1"/>
</dbReference>
<comment type="caution">
    <text evidence="4">The sequence shown here is derived from an EMBL/GenBank/DDBJ whole genome shotgun (WGS) entry which is preliminary data.</text>
</comment>
<dbReference type="SUPFAM" id="SSF47473">
    <property type="entry name" value="EF-hand"/>
    <property type="match status" value="1"/>
</dbReference>
<accession>A0AAP0G288</accession>
<feature type="domain" description="EF-hand" evidence="3">
    <location>
        <begin position="14"/>
        <end position="49"/>
    </location>
</feature>